<evidence type="ECO:0000259" key="4">
    <source>
        <dbReference type="Pfam" id="PF07992"/>
    </source>
</evidence>
<name>A0A512HVK0_9ACTN</name>
<dbReference type="PANTHER" id="PTHR48105">
    <property type="entry name" value="THIOREDOXIN REDUCTASE 1-RELATED-RELATED"/>
    <property type="match status" value="1"/>
</dbReference>
<reference evidence="5 6" key="1">
    <citation type="submission" date="2019-07" db="EMBL/GenBank/DDBJ databases">
        <title>Whole genome shotgun sequence of Aeromicrobium flavum NBRC 107625.</title>
        <authorList>
            <person name="Hosoyama A."/>
            <person name="Uohara A."/>
            <person name="Ohji S."/>
            <person name="Ichikawa N."/>
        </authorList>
    </citation>
    <scope>NUCLEOTIDE SEQUENCE [LARGE SCALE GENOMIC DNA]</scope>
    <source>
        <strain evidence="5 6">NBRC 107625</strain>
    </source>
</reference>
<keyword evidence="2" id="KW-0560">Oxidoreductase</keyword>
<gene>
    <name evidence="5" type="primary">trxB</name>
    <name evidence="5" type="ORF">AFL01nite_17980</name>
</gene>
<dbReference type="Gene3D" id="3.50.50.60">
    <property type="entry name" value="FAD/NAD(P)-binding domain"/>
    <property type="match status" value="3"/>
</dbReference>
<protein>
    <submittedName>
        <fullName evidence="5">Thioredoxin reductase</fullName>
    </submittedName>
</protein>
<dbReference type="InterPro" id="IPR036188">
    <property type="entry name" value="FAD/NAD-bd_sf"/>
</dbReference>
<organism evidence="5 6">
    <name type="scientific">Aeromicrobium flavum</name>
    <dbReference type="NCBI Taxonomy" id="416568"/>
    <lineage>
        <taxon>Bacteria</taxon>
        <taxon>Bacillati</taxon>
        <taxon>Actinomycetota</taxon>
        <taxon>Actinomycetes</taxon>
        <taxon>Propionibacteriales</taxon>
        <taxon>Nocardioidaceae</taxon>
        <taxon>Aeromicrobium</taxon>
    </lineage>
</organism>
<evidence type="ECO:0000313" key="5">
    <source>
        <dbReference type="EMBL" id="GEO89471.1"/>
    </source>
</evidence>
<dbReference type="Pfam" id="PF07992">
    <property type="entry name" value="Pyr_redox_2"/>
    <property type="match status" value="1"/>
</dbReference>
<dbReference type="EMBL" id="BJZQ01000007">
    <property type="protein sequence ID" value="GEO89471.1"/>
    <property type="molecule type" value="Genomic_DNA"/>
</dbReference>
<dbReference type="PRINTS" id="PR00368">
    <property type="entry name" value="FADPNR"/>
</dbReference>
<dbReference type="InterPro" id="IPR023753">
    <property type="entry name" value="FAD/NAD-binding_dom"/>
</dbReference>
<dbReference type="GO" id="GO:0004791">
    <property type="term" value="F:thioredoxin-disulfide reductase (NADPH) activity"/>
    <property type="evidence" value="ECO:0007669"/>
    <property type="project" value="UniProtKB-EC"/>
</dbReference>
<sequence>MEADSYDALVIGGGPAGLQAALTLGRMHRSTLLVDSGQYRNGTVAHAHNFVTHDGRAPDELRRLAREDVARYASVELREATVGAVRETTDGFVAQLEEGTVEARTLVLATGMSDELPDVPGLADAWGAEVANCPFCHGHEFADQPIGLLGDGPSIGELEAMLAPIGSEVVTFGHDELAKVERTERGLLAHRVDGDPVELAGLFLHPSTVQAAPFAEQLGLDILSSGCIKVDALNRTSHPRVFAAGDLAHVEELPVPMPSILAAAAAGQAAGASAVRFLANPEAENEGNPLTD</sequence>
<dbReference type="AlphaFoldDB" id="A0A512HVK0"/>
<dbReference type="SUPFAM" id="SSF51905">
    <property type="entry name" value="FAD/NAD(P)-binding domain"/>
    <property type="match status" value="1"/>
</dbReference>
<dbReference type="Proteomes" id="UP000321769">
    <property type="component" value="Unassembled WGS sequence"/>
</dbReference>
<evidence type="ECO:0000256" key="3">
    <source>
        <dbReference type="ARBA" id="ARBA00048132"/>
    </source>
</evidence>
<keyword evidence="1" id="KW-0285">Flavoprotein</keyword>
<comment type="catalytic activity">
    <reaction evidence="3">
        <text>[thioredoxin]-dithiol + NADP(+) = [thioredoxin]-disulfide + NADPH + H(+)</text>
        <dbReference type="Rhea" id="RHEA:20345"/>
        <dbReference type="Rhea" id="RHEA-COMP:10698"/>
        <dbReference type="Rhea" id="RHEA-COMP:10700"/>
        <dbReference type="ChEBI" id="CHEBI:15378"/>
        <dbReference type="ChEBI" id="CHEBI:29950"/>
        <dbReference type="ChEBI" id="CHEBI:50058"/>
        <dbReference type="ChEBI" id="CHEBI:57783"/>
        <dbReference type="ChEBI" id="CHEBI:58349"/>
        <dbReference type="EC" id="1.8.1.9"/>
    </reaction>
</comment>
<proteinExistence type="predicted"/>
<evidence type="ECO:0000256" key="1">
    <source>
        <dbReference type="ARBA" id="ARBA00022630"/>
    </source>
</evidence>
<dbReference type="PRINTS" id="PR00469">
    <property type="entry name" value="PNDRDTASEII"/>
</dbReference>
<dbReference type="RefSeq" id="WP_146827344.1">
    <property type="nucleotide sequence ID" value="NZ_BAAAYQ010000001.1"/>
</dbReference>
<evidence type="ECO:0000256" key="2">
    <source>
        <dbReference type="ARBA" id="ARBA00023002"/>
    </source>
</evidence>
<accession>A0A512HVK0</accession>
<dbReference type="OrthoDB" id="9786503at2"/>
<keyword evidence="6" id="KW-1185">Reference proteome</keyword>
<comment type="caution">
    <text evidence="5">The sequence shown here is derived from an EMBL/GenBank/DDBJ whole genome shotgun (WGS) entry which is preliminary data.</text>
</comment>
<dbReference type="InterPro" id="IPR050097">
    <property type="entry name" value="Ferredoxin-NADP_redctase_2"/>
</dbReference>
<feature type="domain" description="FAD/NAD(P)-binding" evidence="4">
    <location>
        <begin position="6"/>
        <end position="170"/>
    </location>
</feature>
<evidence type="ECO:0000313" key="6">
    <source>
        <dbReference type="Proteomes" id="UP000321769"/>
    </source>
</evidence>